<dbReference type="PROSITE" id="PS50119">
    <property type="entry name" value="ZF_BBOX"/>
    <property type="match status" value="2"/>
</dbReference>
<evidence type="ECO:0000256" key="1">
    <source>
        <dbReference type="ARBA" id="ARBA00022723"/>
    </source>
</evidence>
<dbReference type="SUPFAM" id="SSF57845">
    <property type="entry name" value="B-box zinc-binding domain"/>
    <property type="match status" value="1"/>
</dbReference>
<dbReference type="Proteomes" id="UP000005408">
    <property type="component" value="Unassembled WGS sequence"/>
</dbReference>
<dbReference type="EnsemblMetazoa" id="G32092.2">
    <property type="protein sequence ID" value="G32092.2:cds"/>
    <property type="gene ID" value="G32092"/>
</dbReference>
<evidence type="ECO:0000313" key="9">
    <source>
        <dbReference type="Proteomes" id="UP000005408"/>
    </source>
</evidence>
<dbReference type="InterPro" id="IPR000315">
    <property type="entry name" value="Znf_B-box"/>
</dbReference>
<evidence type="ECO:0000313" key="8">
    <source>
        <dbReference type="EnsemblMetazoa" id="G32092.1:cds"/>
    </source>
</evidence>
<dbReference type="GO" id="GO:0008270">
    <property type="term" value="F:zinc ion binding"/>
    <property type="evidence" value="ECO:0007669"/>
    <property type="project" value="UniProtKB-KW"/>
</dbReference>
<dbReference type="SUPFAM" id="SSF57850">
    <property type="entry name" value="RING/U-box"/>
    <property type="match status" value="1"/>
</dbReference>
<reference evidence="8" key="1">
    <citation type="submission" date="2022-08" db="UniProtKB">
        <authorList>
            <consortium name="EnsemblMetazoa"/>
        </authorList>
    </citation>
    <scope>IDENTIFICATION</scope>
    <source>
        <strain evidence="8">05x7-T-G4-1.051#20</strain>
    </source>
</reference>
<keyword evidence="2 4" id="KW-0863">Zinc-finger</keyword>
<dbReference type="PROSITE" id="PS50089">
    <property type="entry name" value="ZF_RING_2"/>
    <property type="match status" value="1"/>
</dbReference>
<feature type="domain" description="B box-type" evidence="7">
    <location>
        <begin position="151"/>
        <end position="195"/>
    </location>
</feature>
<dbReference type="SUPFAM" id="SSF50969">
    <property type="entry name" value="YVTN repeat-like/Quinoprotein amine dehydrogenase"/>
    <property type="match status" value="1"/>
</dbReference>
<protein>
    <recommendedName>
        <fullName evidence="10">Tripartite motif-containing protein 45</fullName>
    </recommendedName>
</protein>
<feature type="domain" description="RING-type" evidence="6">
    <location>
        <begin position="8"/>
        <end position="55"/>
    </location>
</feature>
<evidence type="ECO:0000256" key="4">
    <source>
        <dbReference type="PROSITE-ProRule" id="PRU00024"/>
    </source>
</evidence>
<keyword evidence="1" id="KW-0479">Metal-binding</keyword>
<dbReference type="Gene3D" id="3.30.160.60">
    <property type="entry name" value="Classic Zinc Finger"/>
    <property type="match status" value="1"/>
</dbReference>
<evidence type="ECO:0000256" key="3">
    <source>
        <dbReference type="ARBA" id="ARBA00022833"/>
    </source>
</evidence>
<keyword evidence="3" id="KW-0862">Zinc</keyword>
<feature type="domain" description="B box-type" evidence="7">
    <location>
        <begin position="98"/>
        <end position="140"/>
    </location>
</feature>
<organism evidence="8 9">
    <name type="scientific">Magallana gigas</name>
    <name type="common">Pacific oyster</name>
    <name type="synonym">Crassostrea gigas</name>
    <dbReference type="NCBI Taxonomy" id="29159"/>
    <lineage>
        <taxon>Eukaryota</taxon>
        <taxon>Metazoa</taxon>
        <taxon>Spiralia</taxon>
        <taxon>Lophotrochozoa</taxon>
        <taxon>Mollusca</taxon>
        <taxon>Bivalvia</taxon>
        <taxon>Autobranchia</taxon>
        <taxon>Pteriomorphia</taxon>
        <taxon>Ostreida</taxon>
        <taxon>Ostreoidea</taxon>
        <taxon>Ostreidae</taxon>
        <taxon>Magallana</taxon>
    </lineage>
</organism>
<dbReference type="SMART" id="SM00184">
    <property type="entry name" value="RING"/>
    <property type="match status" value="1"/>
</dbReference>
<dbReference type="Pfam" id="PF13445">
    <property type="entry name" value="zf-RING_UBOX"/>
    <property type="match status" value="1"/>
</dbReference>
<keyword evidence="9" id="KW-1185">Reference proteome</keyword>
<dbReference type="InterPro" id="IPR047153">
    <property type="entry name" value="TRIM45/56/19-like"/>
</dbReference>
<dbReference type="EnsemblMetazoa" id="G32092.1">
    <property type="protein sequence ID" value="G32092.1:cds"/>
    <property type="gene ID" value="G32092"/>
</dbReference>
<dbReference type="InterPro" id="IPR013083">
    <property type="entry name" value="Znf_RING/FYVE/PHD"/>
</dbReference>
<dbReference type="Gene3D" id="3.30.40.10">
    <property type="entry name" value="Zinc/RING finger domain, C3HC4 (zinc finger)"/>
    <property type="match status" value="1"/>
</dbReference>
<evidence type="ECO:0000256" key="2">
    <source>
        <dbReference type="ARBA" id="ARBA00022771"/>
    </source>
</evidence>
<dbReference type="InterPro" id="IPR017907">
    <property type="entry name" value="Znf_RING_CS"/>
</dbReference>
<evidence type="ECO:0000256" key="5">
    <source>
        <dbReference type="SAM" id="Coils"/>
    </source>
</evidence>
<feature type="coiled-coil region" evidence="5">
    <location>
        <begin position="215"/>
        <end position="275"/>
    </location>
</feature>
<evidence type="ECO:0000259" key="6">
    <source>
        <dbReference type="PROSITE" id="PS50089"/>
    </source>
</evidence>
<sequence>MDDCVTKCPICMETLQTPRSISCSHTFCQKCLNDHIITSCHGKDSPTGFHCPVCRKYVPGSISNNPSLWAKTFPKNETIEFLIHSADDENVLKFCKPCLNGNKEETASTLCKSCMECLCEGCTDHHKRLTITKDHEVVPLDEIHKPSYLETEEHNCNEHNLRYLDLFCFDHDTPCCSVCSITDHKTCKMDTIKTVFDKIEKENESQQMLSEICRAESHLKKLKEIQKEKQTKIEDKADEIRDETNKLRQEINETLDRLEHKLHENLAKNMKLTQKAIDENMETLSDLLNLSNHCKEFLTSATKRTCSPGYVGEFHKIKKQLKRLRSAKLYIKDAEISATFPNFLKTIRSSKQSASLTVKENPISLINLEFQSVPKGVVKVEKNVLDILKDDAAINDILFYENNTDILVFVDDKTGVVCDLSGVCHKSVDFRFTILRAVLIRKKIYAVTDKGNLYYLEIPQNNTTCKCTKINITFAVSVFQESLVVGCVNAIVHMDTNGNERKNIPTEGCIFDVISLISGNHIYIGQKSLNPERTVRAVDGNGQELWKYEHSELKFPFRLTKDYVENIYIAGFSSHNIHLLSSAGYALKIFEQIPYPGRMLIRKESSNEIYLVSAFNSIKKVKLIW</sequence>
<name>A0A8W8MAA5_MAGGI</name>
<evidence type="ECO:0008006" key="10">
    <source>
        <dbReference type="Google" id="ProtNLM"/>
    </source>
</evidence>
<dbReference type="PROSITE" id="PS00518">
    <property type="entry name" value="ZF_RING_1"/>
    <property type="match status" value="1"/>
</dbReference>
<proteinExistence type="predicted"/>
<dbReference type="PANTHER" id="PTHR25462:SF296">
    <property type="entry name" value="MEIOTIC P26, ISOFORM F"/>
    <property type="match status" value="1"/>
</dbReference>
<dbReference type="PANTHER" id="PTHR25462">
    <property type="entry name" value="BONUS, ISOFORM C-RELATED"/>
    <property type="match status" value="1"/>
</dbReference>
<dbReference type="InterPro" id="IPR027370">
    <property type="entry name" value="Znf-RING_euk"/>
</dbReference>
<dbReference type="InterPro" id="IPR011044">
    <property type="entry name" value="Quino_amine_DH_bsu"/>
</dbReference>
<accession>A0A8W8MAA5</accession>
<dbReference type="InterPro" id="IPR001841">
    <property type="entry name" value="Znf_RING"/>
</dbReference>
<evidence type="ECO:0000259" key="7">
    <source>
        <dbReference type="PROSITE" id="PS50119"/>
    </source>
</evidence>
<keyword evidence="5" id="KW-0175">Coiled coil</keyword>
<dbReference type="AlphaFoldDB" id="A0A8W8MAA5"/>